<protein>
    <submittedName>
        <fullName evidence="1">Uncharacterized protein</fullName>
    </submittedName>
</protein>
<evidence type="ECO:0000313" key="2">
    <source>
        <dbReference type="Proteomes" id="UP000838672"/>
    </source>
</evidence>
<reference evidence="1" key="1">
    <citation type="submission" date="2021-11" db="EMBL/GenBank/DDBJ databases">
        <authorList>
            <person name="Rodrigo-Torres L."/>
            <person name="Arahal R. D."/>
            <person name="Lucena T."/>
        </authorList>
    </citation>
    <scope>NUCLEOTIDE SEQUENCE</scope>
    <source>
        <strain evidence="1">CECT 7929</strain>
    </source>
</reference>
<comment type="caution">
    <text evidence="1">The sequence shown here is derived from an EMBL/GenBank/DDBJ whole genome shotgun (WGS) entry which is preliminary data.</text>
</comment>
<dbReference type="EMBL" id="CAKLDI010000001">
    <property type="protein sequence ID" value="CAH0534354.1"/>
    <property type="molecule type" value="Genomic_DNA"/>
</dbReference>
<sequence>MRQCDIDASAHAAFMAGLALSFIVQSRLALKPKVNTSNATADPILCGYIIASE</sequence>
<accession>A0ABN8DTF5</accession>
<name>A0ABN8DTF5_9VIBR</name>
<evidence type="ECO:0000313" key="1">
    <source>
        <dbReference type="EMBL" id="CAH0534354.1"/>
    </source>
</evidence>
<organism evidence="1 2">
    <name type="scientific">Vibrio stylophorae</name>
    <dbReference type="NCBI Taxonomy" id="659351"/>
    <lineage>
        <taxon>Bacteria</taxon>
        <taxon>Pseudomonadati</taxon>
        <taxon>Pseudomonadota</taxon>
        <taxon>Gammaproteobacteria</taxon>
        <taxon>Vibrionales</taxon>
        <taxon>Vibrionaceae</taxon>
        <taxon>Vibrio</taxon>
    </lineage>
</organism>
<dbReference type="Proteomes" id="UP000838672">
    <property type="component" value="Unassembled WGS sequence"/>
</dbReference>
<proteinExistence type="predicted"/>
<keyword evidence="2" id="KW-1185">Reference proteome</keyword>
<gene>
    <name evidence="1" type="ORF">VST7929_02285</name>
</gene>